<feature type="compositionally biased region" description="Basic and acidic residues" evidence="1">
    <location>
        <begin position="523"/>
        <end position="536"/>
    </location>
</feature>
<organism evidence="2 3">
    <name type="scientific">Gymnopus androsaceus JB14</name>
    <dbReference type="NCBI Taxonomy" id="1447944"/>
    <lineage>
        <taxon>Eukaryota</taxon>
        <taxon>Fungi</taxon>
        <taxon>Dikarya</taxon>
        <taxon>Basidiomycota</taxon>
        <taxon>Agaricomycotina</taxon>
        <taxon>Agaricomycetes</taxon>
        <taxon>Agaricomycetidae</taxon>
        <taxon>Agaricales</taxon>
        <taxon>Marasmiineae</taxon>
        <taxon>Omphalotaceae</taxon>
        <taxon>Gymnopus</taxon>
    </lineage>
</organism>
<name>A0A6A4I390_9AGAR</name>
<evidence type="ECO:0008006" key="4">
    <source>
        <dbReference type="Google" id="ProtNLM"/>
    </source>
</evidence>
<evidence type="ECO:0000313" key="3">
    <source>
        <dbReference type="Proteomes" id="UP000799118"/>
    </source>
</evidence>
<reference evidence="2" key="1">
    <citation type="journal article" date="2019" name="Environ. Microbiol.">
        <title>Fungal ecological strategies reflected in gene transcription - a case study of two litter decomposers.</title>
        <authorList>
            <person name="Barbi F."/>
            <person name="Kohler A."/>
            <person name="Barry K."/>
            <person name="Baskaran P."/>
            <person name="Daum C."/>
            <person name="Fauchery L."/>
            <person name="Ihrmark K."/>
            <person name="Kuo A."/>
            <person name="LaButti K."/>
            <person name="Lipzen A."/>
            <person name="Morin E."/>
            <person name="Grigoriev I.V."/>
            <person name="Henrissat B."/>
            <person name="Lindahl B."/>
            <person name="Martin F."/>
        </authorList>
    </citation>
    <scope>NUCLEOTIDE SEQUENCE</scope>
    <source>
        <strain evidence="2">JB14</strain>
    </source>
</reference>
<feature type="compositionally biased region" description="Low complexity" evidence="1">
    <location>
        <begin position="301"/>
        <end position="327"/>
    </location>
</feature>
<accession>A0A6A4I390</accession>
<feature type="region of interest" description="Disordered" evidence="1">
    <location>
        <begin position="686"/>
        <end position="707"/>
    </location>
</feature>
<feature type="compositionally biased region" description="Basic residues" evidence="1">
    <location>
        <begin position="287"/>
        <end position="300"/>
    </location>
</feature>
<dbReference type="OrthoDB" id="3244370at2759"/>
<gene>
    <name evidence="2" type="ORF">BT96DRAFT_361234</name>
</gene>
<protein>
    <recommendedName>
        <fullName evidence="4">PX domain-containing protein</fullName>
    </recommendedName>
</protein>
<proteinExistence type="predicted"/>
<feature type="region of interest" description="Disordered" evidence="1">
    <location>
        <begin position="215"/>
        <end position="271"/>
    </location>
</feature>
<feature type="region of interest" description="Disordered" evidence="1">
    <location>
        <begin position="575"/>
        <end position="605"/>
    </location>
</feature>
<dbReference type="EMBL" id="ML769411">
    <property type="protein sequence ID" value="KAE9405209.1"/>
    <property type="molecule type" value="Genomic_DNA"/>
</dbReference>
<feature type="region of interest" description="Disordered" evidence="1">
    <location>
        <begin position="283"/>
        <end position="328"/>
    </location>
</feature>
<keyword evidence="3" id="KW-1185">Reference proteome</keyword>
<dbReference type="Gene3D" id="3.30.1520.10">
    <property type="entry name" value="Phox-like domain"/>
    <property type="match status" value="1"/>
</dbReference>
<sequence>MLAAFGSPHAGAGAVDGPLAIDNYKRAVYRPPPARFVVDMLPPTKQGSQYSFGMKITPMLCGDRSSTSSGGSNRSIVEYDVWRRLGDCLWFQDSLELEYSRLARMKRQRLLAGKGVKRDGFYLQDRASSWESLPPGPEANSVARDIHDIIPKLTKKGTLFRASPATIAQRQAELTAFVEALFAEEVPTLLAELRTDRMVTDFFGYWRRDHDLALKNNRSSGEKPSKPRSSITSSVLSSYFSNNGDNTDVESIKSMNSPPASPTTSTFRESRISVSTEAYRFAQAAKVKGKQKEPKKRRHTTSVSSSASSSGSSSRSRNSTGSVVSTVPSIREEVPLTFNHNPQVASQKDRFLQSLPEDMELPIHSDSESVPASIRRPKKRSSRDTLYRRSARIFTAPPSLNDISDGLQTPTAAQWTRGIRDSWQTTSSASTYLEGLNFNVPTSPAHIYHSSRLSIGSIATFMTDASADAVVPRTPMPTRRAMRRSRPVSVYTVTEDGPWSDGDEDVLDSYIFDAFPMPAHLFPFREENKREEKIKDEDEESSGSSESRPETPLGHLPNIPTSPLRVEIHSESFPGDVRSPDATSPVDIRVIPVPPSPTASTTSTEFSSFTTASDISALSASTAPTSILGGNLTIKAAHNQSIILLRTSRDTELSDVRQRIYDKFLTQEKITLSEAFAIAFVLQDEPQSPSSKGKGRMRSNSLGGSPAPAQMILVTNQADWERALATTESAKITVRVLDTFHE</sequence>
<dbReference type="AlphaFoldDB" id="A0A6A4I390"/>
<dbReference type="InterPro" id="IPR036871">
    <property type="entry name" value="PX_dom_sf"/>
</dbReference>
<dbReference type="GO" id="GO:0035091">
    <property type="term" value="F:phosphatidylinositol binding"/>
    <property type="evidence" value="ECO:0007669"/>
    <property type="project" value="InterPro"/>
</dbReference>
<evidence type="ECO:0000256" key="1">
    <source>
        <dbReference type="SAM" id="MobiDB-lite"/>
    </source>
</evidence>
<feature type="compositionally biased region" description="Polar residues" evidence="1">
    <location>
        <begin position="253"/>
        <end position="271"/>
    </location>
</feature>
<feature type="compositionally biased region" description="Polar residues" evidence="1">
    <location>
        <begin position="227"/>
        <end position="246"/>
    </location>
</feature>
<feature type="region of interest" description="Disordered" evidence="1">
    <location>
        <begin position="523"/>
        <end position="561"/>
    </location>
</feature>
<feature type="region of interest" description="Disordered" evidence="1">
    <location>
        <begin position="362"/>
        <end position="385"/>
    </location>
</feature>
<evidence type="ECO:0000313" key="2">
    <source>
        <dbReference type="EMBL" id="KAE9405209.1"/>
    </source>
</evidence>
<dbReference type="Proteomes" id="UP000799118">
    <property type="component" value="Unassembled WGS sequence"/>
</dbReference>